<comment type="caution">
    <text evidence="1">The sequence shown here is derived from an EMBL/GenBank/DDBJ whole genome shotgun (WGS) entry which is preliminary data.</text>
</comment>
<evidence type="ECO:0000313" key="2">
    <source>
        <dbReference type="Proteomes" id="UP000822688"/>
    </source>
</evidence>
<organism evidence="1 2">
    <name type="scientific">Ceratodon purpureus</name>
    <name type="common">Fire moss</name>
    <name type="synonym">Dicranum purpureum</name>
    <dbReference type="NCBI Taxonomy" id="3225"/>
    <lineage>
        <taxon>Eukaryota</taxon>
        <taxon>Viridiplantae</taxon>
        <taxon>Streptophyta</taxon>
        <taxon>Embryophyta</taxon>
        <taxon>Bryophyta</taxon>
        <taxon>Bryophytina</taxon>
        <taxon>Bryopsida</taxon>
        <taxon>Dicranidae</taxon>
        <taxon>Pseudoditrichales</taxon>
        <taxon>Ditrichaceae</taxon>
        <taxon>Ceratodon</taxon>
    </lineage>
</organism>
<reference evidence="1" key="1">
    <citation type="submission" date="2020-06" db="EMBL/GenBank/DDBJ databases">
        <title>WGS assembly of Ceratodon purpureus strain R40.</title>
        <authorList>
            <person name="Carey S.B."/>
            <person name="Jenkins J."/>
            <person name="Shu S."/>
            <person name="Lovell J.T."/>
            <person name="Sreedasyam A."/>
            <person name="Maumus F."/>
            <person name="Tiley G.P."/>
            <person name="Fernandez-Pozo N."/>
            <person name="Barry K."/>
            <person name="Chen C."/>
            <person name="Wang M."/>
            <person name="Lipzen A."/>
            <person name="Daum C."/>
            <person name="Saski C.A."/>
            <person name="Payton A.C."/>
            <person name="Mcbreen J.C."/>
            <person name="Conrad R.E."/>
            <person name="Kollar L.M."/>
            <person name="Olsson S."/>
            <person name="Huttunen S."/>
            <person name="Landis J.B."/>
            <person name="Wickett N.J."/>
            <person name="Johnson M.G."/>
            <person name="Rensing S.A."/>
            <person name="Grimwood J."/>
            <person name="Schmutz J."/>
            <person name="Mcdaniel S.F."/>
        </authorList>
    </citation>
    <scope>NUCLEOTIDE SEQUENCE</scope>
    <source>
        <strain evidence="1">R40</strain>
    </source>
</reference>
<sequence>MILWQCGRWSLLAAKDSSVQWQALICMSTSPSQASHVLHMESRRLCQPGVFCRCSSVRSTWILCSSVIRRRYQHSTTLSIKRHVASCHVVQVRVPVEYTRRVCSSKVIMSG</sequence>
<protein>
    <submittedName>
        <fullName evidence="1">Uncharacterized protein</fullName>
    </submittedName>
</protein>
<evidence type="ECO:0000313" key="1">
    <source>
        <dbReference type="EMBL" id="KAG0561663.1"/>
    </source>
</evidence>
<gene>
    <name evidence="1" type="ORF">KC19_9G082000</name>
</gene>
<proteinExistence type="predicted"/>
<dbReference type="AlphaFoldDB" id="A0A8T0GRW6"/>
<keyword evidence="2" id="KW-1185">Reference proteome</keyword>
<accession>A0A8T0GRW6</accession>
<dbReference type="Proteomes" id="UP000822688">
    <property type="component" value="Chromosome 9"/>
</dbReference>
<dbReference type="EMBL" id="CM026430">
    <property type="protein sequence ID" value="KAG0561663.1"/>
    <property type="molecule type" value="Genomic_DNA"/>
</dbReference>
<name>A0A8T0GRW6_CERPU</name>